<organism evidence="1 2">
    <name type="scientific">Nonomuraea rhodomycinica</name>
    <dbReference type="NCBI Taxonomy" id="1712872"/>
    <lineage>
        <taxon>Bacteria</taxon>
        <taxon>Bacillati</taxon>
        <taxon>Actinomycetota</taxon>
        <taxon>Actinomycetes</taxon>
        <taxon>Streptosporangiales</taxon>
        <taxon>Streptosporangiaceae</taxon>
        <taxon>Nonomuraea</taxon>
    </lineage>
</organism>
<gene>
    <name evidence="1" type="ORF">HT134_24865</name>
</gene>
<comment type="caution">
    <text evidence="1">The sequence shown here is derived from an EMBL/GenBank/DDBJ whole genome shotgun (WGS) entry which is preliminary data.</text>
</comment>
<evidence type="ECO:0000313" key="1">
    <source>
        <dbReference type="EMBL" id="NUW43338.1"/>
    </source>
</evidence>
<dbReference type="AlphaFoldDB" id="A0A7Y6MCF9"/>
<accession>A0A7Y6MCF9</accession>
<dbReference type="RefSeq" id="WP_175602863.1">
    <property type="nucleotide sequence ID" value="NZ_JABWGO010000006.1"/>
</dbReference>
<keyword evidence="2" id="KW-1185">Reference proteome</keyword>
<sequence length="68" mass="7618">MTLDPETSAKITGYRPRQAPPEWDLVADQVRMLVAASATMSNYSVGRLLHATARFAIWCHRQGLPHEP</sequence>
<proteinExistence type="predicted"/>
<dbReference type="Proteomes" id="UP000546126">
    <property type="component" value="Unassembled WGS sequence"/>
</dbReference>
<reference evidence="1 2" key="1">
    <citation type="submission" date="2020-06" db="EMBL/GenBank/DDBJ databases">
        <authorList>
            <person name="Chanama M."/>
        </authorList>
    </citation>
    <scope>NUCLEOTIDE SEQUENCE [LARGE SCALE GENOMIC DNA]</scope>
    <source>
        <strain evidence="1 2">TBRC6557</strain>
    </source>
</reference>
<dbReference type="EMBL" id="JABWGO010000006">
    <property type="protein sequence ID" value="NUW43338.1"/>
    <property type="molecule type" value="Genomic_DNA"/>
</dbReference>
<protein>
    <submittedName>
        <fullName evidence="1">Uncharacterized protein</fullName>
    </submittedName>
</protein>
<evidence type="ECO:0000313" key="2">
    <source>
        <dbReference type="Proteomes" id="UP000546126"/>
    </source>
</evidence>
<name>A0A7Y6MCF9_9ACTN</name>